<reference evidence="2 3" key="1">
    <citation type="submission" date="2020-08" db="EMBL/GenBank/DDBJ databases">
        <title>Genome public.</title>
        <authorList>
            <person name="Liu C."/>
            <person name="Sun Q."/>
        </authorList>
    </citation>
    <scope>NUCLEOTIDE SEQUENCE [LARGE SCALE GENOMIC DNA]</scope>
    <source>
        <strain evidence="2 3">NSJ-79</strain>
    </source>
</reference>
<feature type="transmembrane region" description="Helical" evidence="1">
    <location>
        <begin position="77"/>
        <end position="99"/>
    </location>
</feature>
<sequence>MKKYWLSFASVLMIVVGLLRGMGGVTLLTQGDKVNLGLPVTASPAELKIAAYSLIAVCLLLVISAVSLTIRRLVSNYAFCWASLLLFLASGLVNGFLLFGHPLGSGQLINWGVSFIIGLCLVLGKDAVHPKYIQEYEK</sequence>
<evidence type="ECO:0008006" key="4">
    <source>
        <dbReference type="Google" id="ProtNLM"/>
    </source>
</evidence>
<gene>
    <name evidence="2" type="ORF">H8S65_06110</name>
</gene>
<feature type="transmembrane region" description="Helical" evidence="1">
    <location>
        <begin position="105"/>
        <end position="124"/>
    </location>
</feature>
<keyword evidence="1" id="KW-1133">Transmembrane helix</keyword>
<evidence type="ECO:0000256" key="1">
    <source>
        <dbReference type="SAM" id="Phobius"/>
    </source>
</evidence>
<feature type="transmembrane region" description="Helical" evidence="1">
    <location>
        <begin position="7"/>
        <end position="29"/>
    </location>
</feature>
<comment type="caution">
    <text evidence="2">The sequence shown here is derived from an EMBL/GenBank/DDBJ whole genome shotgun (WGS) entry which is preliminary data.</text>
</comment>
<protein>
    <recommendedName>
        <fullName evidence="4">DUF4293 family protein</fullName>
    </recommendedName>
</protein>
<keyword evidence="1" id="KW-0812">Transmembrane</keyword>
<keyword evidence="1" id="KW-0472">Membrane</keyword>
<evidence type="ECO:0000313" key="3">
    <source>
        <dbReference type="Proteomes" id="UP000651475"/>
    </source>
</evidence>
<evidence type="ECO:0000313" key="2">
    <source>
        <dbReference type="EMBL" id="MBC5632342.1"/>
    </source>
</evidence>
<dbReference type="RefSeq" id="WP_186929112.1">
    <property type="nucleotide sequence ID" value="NZ_JACOOJ010000007.1"/>
</dbReference>
<keyword evidence="3" id="KW-1185">Reference proteome</keyword>
<organism evidence="2 3">
    <name type="scientific">Parabacteroides hominis</name>
    <dbReference type="NCBI Taxonomy" id="2763057"/>
    <lineage>
        <taxon>Bacteria</taxon>
        <taxon>Pseudomonadati</taxon>
        <taxon>Bacteroidota</taxon>
        <taxon>Bacteroidia</taxon>
        <taxon>Bacteroidales</taxon>
        <taxon>Tannerellaceae</taxon>
        <taxon>Parabacteroides</taxon>
    </lineage>
</organism>
<dbReference type="Proteomes" id="UP000651475">
    <property type="component" value="Unassembled WGS sequence"/>
</dbReference>
<feature type="transmembrane region" description="Helical" evidence="1">
    <location>
        <begin position="49"/>
        <end position="70"/>
    </location>
</feature>
<accession>A0ABR7DLN1</accession>
<name>A0ABR7DLN1_9BACT</name>
<proteinExistence type="predicted"/>
<dbReference type="EMBL" id="JACOOJ010000007">
    <property type="protein sequence ID" value="MBC5632342.1"/>
    <property type="molecule type" value="Genomic_DNA"/>
</dbReference>